<protein>
    <submittedName>
        <fullName evidence="1">Uncharacterized protein</fullName>
    </submittedName>
</protein>
<feature type="non-terminal residue" evidence="1">
    <location>
        <position position="87"/>
    </location>
</feature>
<evidence type="ECO:0000313" key="1">
    <source>
        <dbReference type="EMBL" id="KAL2717722.1"/>
    </source>
</evidence>
<organism evidence="1 2">
    <name type="scientific">Vespula squamosa</name>
    <name type="common">Southern yellow jacket</name>
    <name type="synonym">Wasp</name>
    <dbReference type="NCBI Taxonomy" id="30214"/>
    <lineage>
        <taxon>Eukaryota</taxon>
        <taxon>Metazoa</taxon>
        <taxon>Ecdysozoa</taxon>
        <taxon>Arthropoda</taxon>
        <taxon>Hexapoda</taxon>
        <taxon>Insecta</taxon>
        <taxon>Pterygota</taxon>
        <taxon>Neoptera</taxon>
        <taxon>Endopterygota</taxon>
        <taxon>Hymenoptera</taxon>
        <taxon>Apocrita</taxon>
        <taxon>Aculeata</taxon>
        <taxon>Vespoidea</taxon>
        <taxon>Vespidae</taxon>
        <taxon>Vespinae</taxon>
        <taxon>Vespula</taxon>
    </lineage>
</organism>
<gene>
    <name evidence="1" type="ORF">V1478_013422</name>
</gene>
<evidence type="ECO:0000313" key="2">
    <source>
        <dbReference type="Proteomes" id="UP001607302"/>
    </source>
</evidence>
<accession>A0ABD2AAS6</accession>
<proteinExistence type="predicted"/>
<comment type="caution">
    <text evidence="1">The sequence shown here is derived from an EMBL/GenBank/DDBJ whole genome shotgun (WGS) entry which is preliminary data.</text>
</comment>
<dbReference type="EMBL" id="JAUDFV010000153">
    <property type="protein sequence ID" value="KAL2717722.1"/>
    <property type="molecule type" value="Genomic_DNA"/>
</dbReference>
<dbReference type="Proteomes" id="UP001607302">
    <property type="component" value="Unassembled WGS sequence"/>
</dbReference>
<reference evidence="1 2" key="1">
    <citation type="journal article" date="2024" name="Ann. Entomol. Soc. Am.">
        <title>Genomic analyses of the southern and eastern yellowjacket wasps (Hymenoptera: Vespidae) reveal evolutionary signatures of social life.</title>
        <authorList>
            <person name="Catto M.A."/>
            <person name="Caine P.B."/>
            <person name="Orr S.E."/>
            <person name="Hunt B.G."/>
            <person name="Goodisman M.A.D."/>
        </authorList>
    </citation>
    <scope>NUCLEOTIDE SEQUENCE [LARGE SCALE GENOMIC DNA]</scope>
    <source>
        <strain evidence="1">233</strain>
        <tissue evidence="1">Head and thorax</tissue>
    </source>
</reference>
<sequence>MNLPSGFILRTIQERYMSTLSRRSLNDSTREPIGPKSRESIWLYSDIPAPAATAATAAAARAESRHGLLAAGYLKYSTPFSEQSSHD</sequence>
<dbReference type="AlphaFoldDB" id="A0ABD2AAS6"/>
<keyword evidence="2" id="KW-1185">Reference proteome</keyword>
<name>A0ABD2AAS6_VESSQ</name>